<sequence>MRDTQGLRKVRKRNMFAYGIGDLFGGGSFFIIGTLFMVFLTDVVGLSPIEAGTIVALGKIWDALLDPTIGYISDNLTTKRGRRRIFFLLGIIPVAISFSMLWIPIEGTHAFKYAYFVFAYLLFNTAFGMVMVPYNTLAAEMTTDYNTRSKMTGVRMAFSQGASFLGAFFPKRIVDAFPDGQGYLVMGIVFGLLFAIPWILVYKGTWESERTVEKRVKKPFLQEFKELFLNFGTAFKNKSFNVYLAMYLGSYVAMDVFNALFFYFVAYYMLREGIYADTLSFVQITQVLFIPLVTYIAIKLGNKLTYNLSMFIWGAGIVLFSLLTQDSSIFLIYLAAFFLGSGHSGAVMIPWNVLPFVSDVDEMITMKRREGVYAGLMSFIRKSSQALAIFLVGLALNGIGYVPNAEQSLATLQGLQKLFMIVPPVLILLGILSTLGFKISPKNHKILLEEIARRKNGGKAEHVTPETRKVCESLTGYKYDKLWGGSTSQSGITNKSVS</sequence>
<dbReference type="Gene3D" id="1.20.1250.20">
    <property type="entry name" value="MFS general substrate transporter like domains"/>
    <property type="match status" value="2"/>
</dbReference>
<dbReference type="Proteomes" id="UP000310334">
    <property type="component" value="Unassembled WGS sequence"/>
</dbReference>
<dbReference type="InterPro" id="IPR039672">
    <property type="entry name" value="MFS_2"/>
</dbReference>
<dbReference type="GO" id="GO:0008643">
    <property type="term" value="P:carbohydrate transport"/>
    <property type="evidence" value="ECO:0007669"/>
    <property type="project" value="InterPro"/>
</dbReference>
<dbReference type="PANTHER" id="PTHR11328">
    <property type="entry name" value="MAJOR FACILITATOR SUPERFAMILY DOMAIN-CONTAINING PROTEIN"/>
    <property type="match status" value="1"/>
</dbReference>
<dbReference type="EMBL" id="SSNT01000017">
    <property type="protein sequence ID" value="THF76971.1"/>
    <property type="molecule type" value="Genomic_DNA"/>
</dbReference>
<organism evidence="1 2">
    <name type="scientific">Metabacillus sediminilitoris</name>
    <dbReference type="NCBI Taxonomy" id="2567941"/>
    <lineage>
        <taxon>Bacteria</taxon>
        <taxon>Bacillati</taxon>
        <taxon>Bacillota</taxon>
        <taxon>Bacilli</taxon>
        <taxon>Bacillales</taxon>
        <taxon>Bacillaceae</taxon>
        <taxon>Metabacillus</taxon>
    </lineage>
</organism>
<proteinExistence type="predicted"/>
<dbReference type="SUPFAM" id="SSF103473">
    <property type="entry name" value="MFS general substrate transporter"/>
    <property type="match status" value="1"/>
</dbReference>
<dbReference type="GO" id="GO:0015293">
    <property type="term" value="F:symporter activity"/>
    <property type="evidence" value="ECO:0007669"/>
    <property type="project" value="InterPro"/>
</dbReference>
<evidence type="ECO:0000313" key="2">
    <source>
        <dbReference type="Proteomes" id="UP000310334"/>
    </source>
</evidence>
<name>A0A4V3WEN0_9BACI</name>
<dbReference type="PANTHER" id="PTHR11328:SF24">
    <property type="entry name" value="MAJOR FACILITATOR SUPERFAMILY (MFS) PROFILE DOMAIN-CONTAINING PROTEIN"/>
    <property type="match status" value="1"/>
</dbReference>
<dbReference type="OrthoDB" id="9764596at2"/>
<dbReference type="GO" id="GO:0005886">
    <property type="term" value="C:plasma membrane"/>
    <property type="evidence" value="ECO:0007669"/>
    <property type="project" value="TreeGrafter"/>
</dbReference>
<comment type="caution">
    <text evidence="1">The sequence shown here is derived from an EMBL/GenBank/DDBJ whole genome shotgun (WGS) entry which is preliminary data.</text>
</comment>
<dbReference type="CDD" id="cd17332">
    <property type="entry name" value="MFS_MelB_like"/>
    <property type="match status" value="1"/>
</dbReference>
<dbReference type="InterPro" id="IPR036259">
    <property type="entry name" value="MFS_trans_sf"/>
</dbReference>
<keyword evidence="2" id="KW-1185">Reference proteome</keyword>
<protein>
    <submittedName>
        <fullName evidence="1">MFS transporter</fullName>
    </submittedName>
</protein>
<evidence type="ECO:0000313" key="1">
    <source>
        <dbReference type="EMBL" id="THF76971.1"/>
    </source>
</evidence>
<reference evidence="1 2" key="1">
    <citation type="submission" date="2019-04" db="EMBL/GenBank/DDBJ databases">
        <title>Bacillus sediminilitoris sp. nov., isolated from a tidal flat sediment on the East China Sea.</title>
        <authorList>
            <person name="Wei Y."/>
            <person name="Mao H."/>
            <person name="Fang J."/>
        </authorList>
    </citation>
    <scope>NUCLEOTIDE SEQUENCE [LARGE SCALE GENOMIC DNA]</scope>
    <source>
        <strain evidence="1 2">DSL-17</strain>
    </source>
</reference>
<dbReference type="Pfam" id="PF13347">
    <property type="entry name" value="MFS_2"/>
    <property type="match status" value="1"/>
</dbReference>
<dbReference type="AlphaFoldDB" id="A0A4V3WEN0"/>
<accession>A0A4V3WEN0</accession>
<dbReference type="RefSeq" id="WP_136357095.1">
    <property type="nucleotide sequence ID" value="NZ_CP046266.1"/>
</dbReference>
<gene>
    <name evidence="1" type="ORF">E6W99_19990</name>
</gene>